<dbReference type="InterPro" id="IPR008894">
    <property type="entry name" value="QdtA_cupin_dom"/>
</dbReference>
<comment type="caution">
    <text evidence="2">The sequence shown here is derived from an EMBL/GenBank/DDBJ whole genome shotgun (WGS) entry which is preliminary data.</text>
</comment>
<evidence type="ECO:0000313" key="2">
    <source>
        <dbReference type="EMBL" id="MFC1851343.1"/>
    </source>
</evidence>
<protein>
    <submittedName>
        <fullName evidence="2">FdtA/QdtA family cupin domain-containing protein</fullName>
    </submittedName>
</protein>
<keyword evidence="3" id="KW-1185">Reference proteome</keyword>
<gene>
    <name evidence="2" type="ORF">ACFL27_14190</name>
</gene>
<dbReference type="CDD" id="cd20292">
    <property type="entry name" value="cupin_QdtA-like"/>
    <property type="match status" value="1"/>
</dbReference>
<dbReference type="EMBL" id="JBHPBY010000179">
    <property type="protein sequence ID" value="MFC1851343.1"/>
    <property type="molecule type" value="Genomic_DNA"/>
</dbReference>
<dbReference type="InterPro" id="IPR011051">
    <property type="entry name" value="RmlC_Cupin_sf"/>
</dbReference>
<dbReference type="SUPFAM" id="SSF51182">
    <property type="entry name" value="RmlC-like cupins"/>
    <property type="match status" value="1"/>
</dbReference>
<organism evidence="2 3">
    <name type="scientific">candidate division CSSED10-310 bacterium</name>
    <dbReference type="NCBI Taxonomy" id="2855610"/>
    <lineage>
        <taxon>Bacteria</taxon>
        <taxon>Bacteria division CSSED10-310</taxon>
    </lineage>
</organism>
<reference evidence="2 3" key="1">
    <citation type="submission" date="2024-09" db="EMBL/GenBank/DDBJ databases">
        <title>Laminarin stimulates single cell rates of sulfate reduction while oxygen inhibits transcriptomic activity in coastal marine sediment.</title>
        <authorList>
            <person name="Lindsay M."/>
            <person name="Orcutt B."/>
            <person name="Emerson D."/>
            <person name="Stepanauskas R."/>
            <person name="D'Angelo T."/>
        </authorList>
    </citation>
    <scope>NUCLEOTIDE SEQUENCE [LARGE SCALE GENOMIC DNA]</scope>
    <source>
        <strain evidence="2">SAG AM-311-K15</strain>
    </source>
</reference>
<accession>A0ABV6YYS4</accession>
<evidence type="ECO:0000259" key="1">
    <source>
        <dbReference type="Pfam" id="PF05523"/>
    </source>
</evidence>
<name>A0ABV6YYS4_UNCC1</name>
<dbReference type="Pfam" id="PF05523">
    <property type="entry name" value="FdtA"/>
    <property type="match status" value="1"/>
</dbReference>
<dbReference type="InterPro" id="IPR014710">
    <property type="entry name" value="RmlC-like_jellyroll"/>
</dbReference>
<dbReference type="Gene3D" id="2.60.120.10">
    <property type="entry name" value="Jelly Rolls"/>
    <property type="match status" value="1"/>
</dbReference>
<dbReference type="Proteomes" id="UP001594351">
    <property type="component" value="Unassembled WGS sequence"/>
</dbReference>
<sequence>MKTGPDAIKVKNSGFIHLPQVFDGIDGTLTVAEHRNHIPFPIKRVYYIYGLENPNAVRGKHAHKKLEQVLFCIHGSCEIGLDDGTTRQRIILDKPNTGIYLGVRLWHTMENFSSDCILLVLASEIYRENDYIRDYDEFLTFLKDI</sequence>
<feature type="domain" description="Sugar 3,4-ketoisomerase QdtA cupin" evidence="1">
    <location>
        <begin position="12"/>
        <end position="141"/>
    </location>
</feature>
<evidence type="ECO:0000313" key="3">
    <source>
        <dbReference type="Proteomes" id="UP001594351"/>
    </source>
</evidence>
<proteinExistence type="predicted"/>